<comment type="caution">
    <text evidence="1">The sequence shown here is derived from an EMBL/GenBank/DDBJ whole genome shotgun (WGS) entry which is preliminary data.</text>
</comment>
<dbReference type="Pfam" id="PF05866">
    <property type="entry name" value="RusA"/>
    <property type="match status" value="1"/>
</dbReference>
<proteinExistence type="predicted"/>
<dbReference type="Gene3D" id="3.30.1330.70">
    <property type="entry name" value="Holliday junction resolvase RusA"/>
    <property type="match status" value="1"/>
</dbReference>
<dbReference type="AlphaFoldDB" id="A0A6N9Q8T4"/>
<dbReference type="InterPro" id="IPR008822">
    <property type="entry name" value="Endonuclease_RusA-like"/>
</dbReference>
<dbReference type="Proteomes" id="UP000448943">
    <property type="component" value="Unassembled WGS sequence"/>
</dbReference>
<dbReference type="SUPFAM" id="SSF103084">
    <property type="entry name" value="Holliday junction resolvase RusA"/>
    <property type="match status" value="1"/>
</dbReference>
<protein>
    <submittedName>
        <fullName evidence="1">RusA family crossover junction endodeoxyribonuclease</fullName>
    </submittedName>
</protein>
<accession>A0A6N9Q8T4</accession>
<dbReference type="RefSeq" id="WP_160648070.1">
    <property type="nucleotide sequence ID" value="NZ_SIJB01000071.1"/>
</dbReference>
<dbReference type="EMBL" id="SIJB01000071">
    <property type="protein sequence ID" value="NBI31249.1"/>
    <property type="molecule type" value="Genomic_DNA"/>
</dbReference>
<dbReference type="OrthoDB" id="5114842at2"/>
<evidence type="ECO:0000313" key="2">
    <source>
        <dbReference type="Proteomes" id="UP000448943"/>
    </source>
</evidence>
<dbReference type="InterPro" id="IPR036614">
    <property type="entry name" value="RusA-like_sf"/>
</dbReference>
<dbReference type="GO" id="GO:0006310">
    <property type="term" value="P:DNA recombination"/>
    <property type="evidence" value="ECO:0007669"/>
    <property type="project" value="InterPro"/>
</dbReference>
<dbReference type="GO" id="GO:0000287">
    <property type="term" value="F:magnesium ion binding"/>
    <property type="evidence" value="ECO:0007669"/>
    <property type="project" value="InterPro"/>
</dbReference>
<sequence>MIKFTILGKPVAQGRARTTTINGKPRCYDPKKSSDYKDYVRLAATPHAPKSLLEGPLCMKLKIYKPTLKSFNKTKKEQAELGLLRPTTKPDIDNYVKGVADALNNVIWKDDNQLVDVFASKFYSEKPRIEVEIEEIGGLIS</sequence>
<dbReference type="GO" id="GO:0006281">
    <property type="term" value="P:DNA repair"/>
    <property type="evidence" value="ECO:0007669"/>
    <property type="project" value="InterPro"/>
</dbReference>
<evidence type="ECO:0000313" key="1">
    <source>
        <dbReference type="EMBL" id="NBI31249.1"/>
    </source>
</evidence>
<keyword evidence="2" id="KW-1185">Reference proteome</keyword>
<gene>
    <name evidence="1" type="ORF">ERL59_20180</name>
</gene>
<organism evidence="1 2">
    <name type="scientific">Chengkuizengella marina</name>
    <dbReference type="NCBI Taxonomy" id="2507566"/>
    <lineage>
        <taxon>Bacteria</taxon>
        <taxon>Bacillati</taxon>
        <taxon>Bacillota</taxon>
        <taxon>Bacilli</taxon>
        <taxon>Bacillales</taxon>
        <taxon>Paenibacillaceae</taxon>
        <taxon>Chengkuizengella</taxon>
    </lineage>
</organism>
<name>A0A6N9Q8T4_9BACL</name>
<reference evidence="1 2" key="1">
    <citation type="submission" date="2019-01" db="EMBL/GenBank/DDBJ databases">
        <title>Chengkuizengella sp. nov., isolated from deep-sea sediment of East Pacific Ocean.</title>
        <authorList>
            <person name="Yang J."/>
            <person name="Lai Q."/>
            <person name="Shao Z."/>
        </authorList>
    </citation>
    <scope>NUCLEOTIDE SEQUENCE [LARGE SCALE GENOMIC DNA]</scope>
    <source>
        <strain evidence="1 2">YPA3-1-1</strain>
    </source>
</reference>